<evidence type="ECO:0000256" key="7">
    <source>
        <dbReference type="ARBA" id="ARBA00022692"/>
    </source>
</evidence>
<evidence type="ECO:0000256" key="1">
    <source>
        <dbReference type="ARBA" id="ARBA00000085"/>
    </source>
</evidence>
<dbReference type="CDD" id="cd12913">
    <property type="entry name" value="PDC1_MCP_like"/>
    <property type="match status" value="1"/>
</dbReference>
<evidence type="ECO:0000313" key="17">
    <source>
        <dbReference type="Proteomes" id="UP001396646"/>
    </source>
</evidence>
<evidence type="ECO:0000256" key="2">
    <source>
        <dbReference type="ARBA" id="ARBA00004651"/>
    </source>
</evidence>
<keyword evidence="5" id="KW-0597">Phosphoprotein</keyword>
<dbReference type="InterPro" id="IPR003594">
    <property type="entry name" value="HATPase_dom"/>
</dbReference>
<dbReference type="PANTHER" id="PTHR43711:SF31">
    <property type="entry name" value="HISTIDINE KINASE"/>
    <property type="match status" value="1"/>
</dbReference>
<dbReference type="SUPFAM" id="SSF55874">
    <property type="entry name" value="ATPase domain of HSP90 chaperone/DNA topoisomerase II/histidine kinase"/>
    <property type="match status" value="1"/>
</dbReference>
<dbReference type="SMART" id="SM00388">
    <property type="entry name" value="HisKA"/>
    <property type="match status" value="1"/>
</dbReference>
<evidence type="ECO:0000256" key="4">
    <source>
        <dbReference type="ARBA" id="ARBA00022475"/>
    </source>
</evidence>
<dbReference type="EMBL" id="JBCAUS010000002">
    <property type="protein sequence ID" value="MEL4304878.1"/>
    <property type="molecule type" value="Genomic_DNA"/>
</dbReference>
<dbReference type="InterPro" id="IPR005467">
    <property type="entry name" value="His_kinase_dom"/>
</dbReference>
<keyword evidence="11 12" id="KW-0472">Membrane</keyword>
<evidence type="ECO:0000256" key="10">
    <source>
        <dbReference type="ARBA" id="ARBA00023012"/>
    </source>
</evidence>
<keyword evidence="8" id="KW-0418">Kinase</keyword>
<sequence>MNLKDITLRKRLTMYIVIGTFLVFIASTSVIISTTTSQHEELAYQQSIEIARKHANEFNADQVKYHTASKIIADMISDSLICDRNEANMILREILTKNPEIVGTYVCFEPDAYDGEDIKYANTYGHDSTGRFIPYWNKLDGNITLDPLHDYEELDYYRLPKETGEYVLTEPYWYEDKIIISHSTPIFNEDEFIGIGGVDVTLNGMDSVVSNVTAFNAGYAILSSNQGVILSHPTKKEWIGEKTLYEFNDDIAKMALDIKEGKSGHIETIDPVTGKEVVAFYEPTKEGNYSFILVVPEEDMLEGVVNLRNELISISVIAILFMGLVAFFTANSLSKNIGNILDDFEDISESALKGNFDARAKTETDVDFKQFTKRLNQLLDNLQSSNELNEQMIYVIDHSPVTVFKWKNEKGWPVEVVSGNIKQFGYVANDFISKEIDYADIIHPDDVKRVEETLSKRLEEGIPHFTSQYRIITKNGEHRWVEEQTLLQVDKKTNMKYLLGIIVDITDRKIAQDQIIKAKMAAEAANQTKSEFLANMSHELRTPLNSIIGFSDILIENIPGPTNEKQLKYITNIKNSGEHLLDLINGILDLSKVEAGKMEVLYEEFNFKEVTDEVVMIIKPLALKKNIGLQVNIEPCLSTINADRTKLKQILYNLLSNAIKFTSEKGEIRLLATISYDILRVDVIDNGIGIDPRDIEKLFQPFSQIDSDSSRNYQGTGLGLALVKNFVELHGGSVNIDSKKGSGSTFSFKIPSKGMKDHE</sequence>
<dbReference type="SUPFAM" id="SSF55785">
    <property type="entry name" value="PYP-like sensor domain (PAS domain)"/>
    <property type="match status" value="1"/>
</dbReference>
<dbReference type="PROSITE" id="PS50112">
    <property type="entry name" value="PAS"/>
    <property type="match status" value="1"/>
</dbReference>
<comment type="subcellular location">
    <subcellularLocation>
        <location evidence="2">Cell membrane</location>
        <topology evidence="2">Multi-pass membrane protein</topology>
    </subcellularLocation>
</comment>
<dbReference type="GO" id="GO:0005524">
    <property type="term" value="F:ATP binding"/>
    <property type="evidence" value="ECO:0007669"/>
    <property type="project" value="UniProtKB-KW"/>
</dbReference>
<dbReference type="EC" id="2.7.13.3" evidence="3"/>
<dbReference type="PANTHER" id="PTHR43711">
    <property type="entry name" value="TWO-COMPONENT HISTIDINE KINASE"/>
    <property type="match status" value="1"/>
</dbReference>
<gene>
    <name evidence="16" type="ORF">WOA13_03355</name>
</gene>
<dbReference type="Pfam" id="PF02518">
    <property type="entry name" value="HATPase_c"/>
    <property type="match status" value="1"/>
</dbReference>
<dbReference type="InterPro" id="IPR001610">
    <property type="entry name" value="PAC"/>
</dbReference>
<evidence type="ECO:0000256" key="9">
    <source>
        <dbReference type="ARBA" id="ARBA00022989"/>
    </source>
</evidence>
<feature type="domain" description="Histidine kinase" evidence="13">
    <location>
        <begin position="535"/>
        <end position="754"/>
    </location>
</feature>
<dbReference type="Proteomes" id="UP001396646">
    <property type="component" value="Unassembled WGS sequence"/>
</dbReference>
<dbReference type="Gene3D" id="3.30.565.10">
    <property type="entry name" value="Histidine kinase-like ATPase, C-terminal domain"/>
    <property type="match status" value="1"/>
</dbReference>
<dbReference type="InterPro" id="IPR036097">
    <property type="entry name" value="HisK_dim/P_sf"/>
</dbReference>
<evidence type="ECO:0000256" key="12">
    <source>
        <dbReference type="SAM" id="Phobius"/>
    </source>
</evidence>
<reference evidence="16 17" key="1">
    <citation type="submission" date="2024-04" db="EMBL/GenBank/DDBJ databases">
        <title>Methanococcoides sp. LMO-2.</title>
        <authorList>
            <person name="Liang L."/>
        </authorList>
    </citation>
    <scope>NUCLEOTIDE SEQUENCE [LARGE SCALE GENOMIC DNA]</scope>
    <source>
        <strain evidence="16 17">LMO-2</strain>
    </source>
</reference>
<keyword evidence="6" id="KW-0808">Transferase</keyword>
<dbReference type="Gene3D" id="6.10.340.10">
    <property type="match status" value="1"/>
</dbReference>
<keyword evidence="16" id="KW-0067">ATP-binding</keyword>
<protein>
    <recommendedName>
        <fullName evidence="3">histidine kinase</fullName>
        <ecNumber evidence="3">2.7.13.3</ecNumber>
    </recommendedName>
</protein>
<dbReference type="InterPro" id="IPR050736">
    <property type="entry name" value="Sensor_HK_Regulatory"/>
</dbReference>
<dbReference type="SUPFAM" id="SSF47384">
    <property type="entry name" value="Homodimeric domain of signal transducing histidine kinase"/>
    <property type="match status" value="1"/>
</dbReference>
<dbReference type="NCBIfam" id="TIGR00229">
    <property type="entry name" value="sensory_box"/>
    <property type="match status" value="1"/>
</dbReference>
<dbReference type="Gene3D" id="3.30.450.20">
    <property type="entry name" value="PAS domain"/>
    <property type="match status" value="3"/>
</dbReference>
<dbReference type="InterPro" id="IPR013655">
    <property type="entry name" value="PAS_fold_3"/>
</dbReference>
<dbReference type="Pfam" id="PF08447">
    <property type="entry name" value="PAS_3"/>
    <property type="match status" value="1"/>
</dbReference>
<evidence type="ECO:0000256" key="5">
    <source>
        <dbReference type="ARBA" id="ARBA00022553"/>
    </source>
</evidence>
<name>A0ABU9KR96_9EURY</name>
<dbReference type="InterPro" id="IPR036890">
    <property type="entry name" value="HATPase_C_sf"/>
</dbReference>
<organism evidence="16 17">
    <name type="scientific">Methanococcoides cohabitans</name>
    <dbReference type="NCBI Taxonomy" id="3136559"/>
    <lineage>
        <taxon>Archaea</taxon>
        <taxon>Methanobacteriati</taxon>
        <taxon>Methanobacteriota</taxon>
        <taxon>Stenosarchaea group</taxon>
        <taxon>Methanomicrobia</taxon>
        <taxon>Methanosarcinales</taxon>
        <taxon>Methanosarcinaceae</taxon>
        <taxon>Methanococcoides</taxon>
    </lineage>
</organism>
<feature type="domain" description="PAS" evidence="14">
    <location>
        <begin position="424"/>
        <end position="461"/>
    </location>
</feature>
<keyword evidence="4" id="KW-1003">Cell membrane</keyword>
<dbReference type="RefSeq" id="WP_342126579.1">
    <property type="nucleotide sequence ID" value="NZ_JBCAUS010000002.1"/>
</dbReference>
<dbReference type="CDD" id="cd16922">
    <property type="entry name" value="HATPase_EvgS-ArcB-TorS-like"/>
    <property type="match status" value="1"/>
</dbReference>
<dbReference type="CDD" id="cd00130">
    <property type="entry name" value="PAS"/>
    <property type="match status" value="1"/>
</dbReference>
<accession>A0ABU9KR96</accession>
<comment type="caution">
    <text evidence="16">The sequence shown here is derived from an EMBL/GenBank/DDBJ whole genome shotgun (WGS) entry which is preliminary data.</text>
</comment>
<keyword evidence="10" id="KW-0902">Two-component regulatory system</keyword>
<dbReference type="CDD" id="cd00082">
    <property type="entry name" value="HisKA"/>
    <property type="match status" value="1"/>
</dbReference>
<dbReference type="Pfam" id="PF00512">
    <property type="entry name" value="HisKA"/>
    <property type="match status" value="1"/>
</dbReference>
<evidence type="ECO:0000256" key="6">
    <source>
        <dbReference type="ARBA" id="ARBA00022679"/>
    </source>
</evidence>
<dbReference type="InterPro" id="IPR035965">
    <property type="entry name" value="PAS-like_dom_sf"/>
</dbReference>
<dbReference type="PROSITE" id="PS50109">
    <property type="entry name" value="HIS_KIN"/>
    <property type="match status" value="1"/>
</dbReference>
<dbReference type="PROSITE" id="PS50113">
    <property type="entry name" value="PAC"/>
    <property type="match status" value="1"/>
</dbReference>
<feature type="transmembrane region" description="Helical" evidence="12">
    <location>
        <begin position="12"/>
        <end position="32"/>
    </location>
</feature>
<dbReference type="SMART" id="SM00387">
    <property type="entry name" value="HATPase_c"/>
    <property type="match status" value="1"/>
</dbReference>
<evidence type="ECO:0000256" key="8">
    <source>
        <dbReference type="ARBA" id="ARBA00022777"/>
    </source>
</evidence>
<proteinExistence type="predicted"/>
<evidence type="ECO:0000259" key="15">
    <source>
        <dbReference type="PROSITE" id="PS50113"/>
    </source>
</evidence>
<dbReference type="InterPro" id="IPR004358">
    <property type="entry name" value="Sig_transdc_His_kin-like_C"/>
</dbReference>
<dbReference type="InterPro" id="IPR000014">
    <property type="entry name" value="PAS"/>
</dbReference>
<dbReference type="InterPro" id="IPR033479">
    <property type="entry name" value="dCache_1"/>
</dbReference>
<dbReference type="Gene3D" id="1.10.287.130">
    <property type="match status" value="1"/>
</dbReference>
<keyword evidence="17" id="KW-1185">Reference proteome</keyword>
<keyword evidence="16" id="KW-0547">Nucleotide-binding</keyword>
<keyword evidence="9 12" id="KW-1133">Transmembrane helix</keyword>
<dbReference type="PRINTS" id="PR00344">
    <property type="entry name" value="BCTRLSENSOR"/>
</dbReference>
<evidence type="ECO:0000313" key="16">
    <source>
        <dbReference type="EMBL" id="MEL4304878.1"/>
    </source>
</evidence>
<dbReference type="InterPro" id="IPR003661">
    <property type="entry name" value="HisK_dim/P_dom"/>
</dbReference>
<dbReference type="Pfam" id="PF02743">
    <property type="entry name" value="dCache_1"/>
    <property type="match status" value="1"/>
</dbReference>
<feature type="domain" description="PAC" evidence="15">
    <location>
        <begin position="465"/>
        <end position="517"/>
    </location>
</feature>
<evidence type="ECO:0000256" key="11">
    <source>
        <dbReference type="ARBA" id="ARBA00023136"/>
    </source>
</evidence>
<evidence type="ECO:0000259" key="14">
    <source>
        <dbReference type="PROSITE" id="PS50112"/>
    </source>
</evidence>
<dbReference type="SMART" id="SM00086">
    <property type="entry name" value="PAC"/>
    <property type="match status" value="1"/>
</dbReference>
<evidence type="ECO:0000256" key="3">
    <source>
        <dbReference type="ARBA" id="ARBA00012438"/>
    </source>
</evidence>
<keyword evidence="7 12" id="KW-0812">Transmembrane</keyword>
<dbReference type="InterPro" id="IPR000700">
    <property type="entry name" value="PAS-assoc_C"/>
</dbReference>
<evidence type="ECO:0000259" key="13">
    <source>
        <dbReference type="PROSITE" id="PS50109"/>
    </source>
</evidence>
<comment type="catalytic activity">
    <reaction evidence="1">
        <text>ATP + protein L-histidine = ADP + protein N-phospho-L-histidine.</text>
        <dbReference type="EC" id="2.7.13.3"/>
    </reaction>
</comment>